<dbReference type="PANTHER" id="PTHR21087:SF16">
    <property type="entry name" value="SHIKIMATE KINASE 1, CHLOROPLASTIC"/>
    <property type="match status" value="1"/>
</dbReference>
<dbReference type="Proteomes" id="UP001481872">
    <property type="component" value="Unassembled WGS sequence"/>
</dbReference>
<dbReference type="EMBL" id="JBBNPS010000043">
    <property type="protein sequence ID" value="MEQ3354397.1"/>
    <property type="molecule type" value="Genomic_DNA"/>
</dbReference>
<sequence length="171" mass="18756">MTKNIVIIGMPGAGKTSVAEAVAEKLHRKCIDIDTEIIKKHGNIAKIFEQQGEKAFRAYEKDAVIEAAKQEAVVIATGGGSLLDPENTEALKRTGTLYWITRPLEELATDGRPLSKGGIETLKKLYRDRKSIYEAAADEIVENTTIEEAARAILAAEKLQNNKKEPPVIEL</sequence>
<proteinExistence type="inferred from homology"/>
<feature type="binding site" evidence="11">
    <location>
        <position position="57"/>
    </location>
    <ligand>
        <name>substrate</name>
    </ligand>
</feature>
<keyword evidence="8 11" id="KW-0067">ATP-binding</keyword>
<reference evidence="12 13" key="1">
    <citation type="submission" date="2024-04" db="EMBL/GenBank/DDBJ databases">
        <title>Human intestinal bacterial collection.</title>
        <authorList>
            <person name="Pauvert C."/>
            <person name="Hitch T.C.A."/>
            <person name="Clavel T."/>
        </authorList>
    </citation>
    <scope>NUCLEOTIDE SEQUENCE [LARGE SCALE GENOMIC DNA]</scope>
    <source>
        <strain evidence="12 13">CLA-SR-H026</strain>
    </source>
</reference>
<keyword evidence="4 11" id="KW-0028">Amino-acid biosynthesis</keyword>
<evidence type="ECO:0000256" key="2">
    <source>
        <dbReference type="ARBA" id="ARBA00006997"/>
    </source>
</evidence>
<dbReference type="RefSeq" id="WP_349054670.1">
    <property type="nucleotide sequence ID" value="NZ_JBBNPS010000043.1"/>
</dbReference>
<dbReference type="CDD" id="cd00464">
    <property type="entry name" value="SK"/>
    <property type="match status" value="1"/>
</dbReference>
<dbReference type="Gene3D" id="3.40.50.300">
    <property type="entry name" value="P-loop containing nucleotide triphosphate hydrolases"/>
    <property type="match status" value="1"/>
</dbReference>
<evidence type="ECO:0000256" key="6">
    <source>
        <dbReference type="ARBA" id="ARBA00022741"/>
    </source>
</evidence>
<comment type="function">
    <text evidence="11">Catalyzes the specific phosphorylation of the 3-hydroxyl group of shikimic acid using ATP as a cosubstrate.</text>
</comment>
<dbReference type="InterPro" id="IPR031322">
    <property type="entry name" value="Shikimate/glucono_kinase"/>
</dbReference>
<evidence type="ECO:0000313" key="12">
    <source>
        <dbReference type="EMBL" id="MEQ3354397.1"/>
    </source>
</evidence>
<evidence type="ECO:0000256" key="11">
    <source>
        <dbReference type="HAMAP-Rule" id="MF_00109"/>
    </source>
</evidence>
<evidence type="ECO:0000256" key="1">
    <source>
        <dbReference type="ARBA" id="ARBA00004842"/>
    </source>
</evidence>
<dbReference type="GO" id="GO:0016301">
    <property type="term" value="F:kinase activity"/>
    <property type="evidence" value="ECO:0007669"/>
    <property type="project" value="UniProtKB-KW"/>
</dbReference>
<gene>
    <name evidence="11" type="primary">aroK</name>
    <name evidence="12" type="ORF">AAA081_08850</name>
</gene>
<keyword evidence="13" id="KW-1185">Reference proteome</keyword>
<name>A0ABV1JB25_9FIRM</name>
<protein>
    <recommendedName>
        <fullName evidence="3 11">Shikimate kinase</fullName>
        <shortName evidence="11">SK</shortName>
        <ecNumber evidence="3 11">2.7.1.71</ecNumber>
    </recommendedName>
</protein>
<feature type="binding site" evidence="11">
    <location>
        <position position="129"/>
    </location>
    <ligand>
        <name>substrate</name>
    </ligand>
</feature>
<keyword evidence="9 11" id="KW-0057">Aromatic amino acid biosynthesis</keyword>
<evidence type="ECO:0000256" key="5">
    <source>
        <dbReference type="ARBA" id="ARBA00022679"/>
    </source>
</evidence>
<dbReference type="InterPro" id="IPR000623">
    <property type="entry name" value="Shikimate_kinase/TSH1"/>
</dbReference>
<evidence type="ECO:0000256" key="3">
    <source>
        <dbReference type="ARBA" id="ARBA00012154"/>
    </source>
</evidence>
<organism evidence="12 13">
    <name type="scientific">Aedoeadaptatus acetigenes</name>
    <dbReference type="NCBI Taxonomy" id="2981723"/>
    <lineage>
        <taxon>Bacteria</taxon>
        <taxon>Bacillati</taxon>
        <taxon>Bacillota</taxon>
        <taxon>Tissierellia</taxon>
        <taxon>Tissierellales</taxon>
        <taxon>Peptoniphilaceae</taxon>
        <taxon>Aedoeadaptatus</taxon>
    </lineage>
</organism>
<dbReference type="PROSITE" id="PS01128">
    <property type="entry name" value="SHIKIMATE_KINASE"/>
    <property type="match status" value="1"/>
</dbReference>
<keyword evidence="11" id="KW-0460">Magnesium</keyword>
<evidence type="ECO:0000256" key="9">
    <source>
        <dbReference type="ARBA" id="ARBA00023141"/>
    </source>
</evidence>
<dbReference type="Pfam" id="PF01202">
    <property type="entry name" value="SKI"/>
    <property type="match status" value="1"/>
</dbReference>
<comment type="pathway">
    <text evidence="1 11">Metabolic intermediate biosynthesis; chorismate biosynthesis; chorismate from D-erythrose 4-phosphate and phosphoenolpyruvate: step 5/7.</text>
</comment>
<evidence type="ECO:0000256" key="8">
    <source>
        <dbReference type="ARBA" id="ARBA00022840"/>
    </source>
</evidence>
<comment type="similarity">
    <text evidence="2 11">Belongs to the shikimate kinase family.</text>
</comment>
<comment type="cofactor">
    <cofactor evidence="11">
        <name>Mg(2+)</name>
        <dbReference type="ChEBI" id="CHEBI:18420"/>
    </cofactor>
    <text evidence="11">Binds 1 Mg(2+) ion per subunit.</text>
</comment>
<keyword evidence="5 11" id="KW-0808">Transferase</keyword>
<keyword evidence="7 11" id="KW-0418">Kinase</keyword>
<evidence type="ECO:0000256" key="4">
    <source>
        <dbReference type="ARBA" id="ARBA00022605"/>
    </source>
</evidence>
<comment type="subunit">
    <text evidence="11">Monomer.</text>
</comment>
<comment type="caution">
    <text evidence="12">The sequence shown here is derived from an EMBL/GenBank/DDBJ whole genome shotgun (WGS) entry which is preliminary data.</text>
</comment>
<feature type="binding site" evidence="11">
    <location>
        <position position="112"/>
    </location>
    <ligand>
        <name>ATP</name>
        <dbReference type="ChEBI" id="CHEBI:30616"/>
    </ligand>
</feature>
<dbReference type="PANTHER" id="PTHR21087">
    <property type="entry name" value="SHIKIMATE KINASE"/>
    <property type="match status" value="1"/>
</dbReference>
<feature type="binding site" evidence="11">
    <location>
        <position position="34"/>
    </location>
    <ligand>
        <name>substrate</name>
    </ligand>
</feature>
<feature type="binding site" evidence="11">
    <location>
        <position position="16"/>
    </location>
    <ligand>
        <name>Mg(2+)</name>
        <dbReference type="ChEBI" id="CHEBI:18420"/>
    </ligand>
</feature>
<keyword evidence="6 11" id="KW-0547">Nucleotide-binding</keyword>
<evidence type="ECO:0000256" key="7">
    <source>
        <dbReference type="ARBA" id="ARBA00022777"/>
    </source>
</evidence>
<feature type="binding site" evidence="11">
    <location>
        <begin position="12"/>
        <end position="17"/>
    </location>
    <ligand>
        <name>ATP</name>
        <dbReference type="ChEBI" id="CHEBI:30616"/>
    </ligand>
</feature>
<dbReference type="InterPro" id="IPR023000">
    <property type="entry name" value="Shikimate_kinase_CS"/>
</dbReference>
<feature type="binding site" evidence="11">
    <location>
        <position position="79"/>
    </location>
    <ligand>
        <name>substrate</name>
    </ligand>
</feature>
<keyword evidence="11" id="KW-0479">Metal-binding</keyword>
<dbReference type="InterPro" id="IPR027417">
    <property type="entry name" value="P-loop_NTPase"/>
</dbReference>
<accession>A0ABV1JB25</accession>
<dbReference type="HAMAP" id="MF_00109">
    <property type="entry name" value="Shikimate_kinase"/>
    <property type="match status" value="1"/>
</dbReference>
<dbReference type="SUPFAM" id="SSF52540">
    <property type="entry name" value="P-loop containing nucleoside triphosphate hydrolases"/>
    <property type="match status" value="1"/>
</dbReference>
<evidence type="ECO:0000313" key="13">
    <source>
        <dbReference type="Proteomes" id="UP001481872"/>
    </source>
</evidence>
<dbReference type="EC" id="2.7.1.71" evidence="3 11"/>
<comment type="catalytic activity">
    <reaction evidence="10 11">
        <text>shikimate + ATP = 3-phosphoshikimate + ADP + H(+)</text>
        <dbReference type="Rhea" id="RHEA:13121"/>
        <dbReference type="ChEBI" id="CHEBI:15378"/>
        <dbReference type="ChEBI" id="CHEBI:30616"/>
        <dbReference type="ChEBI" id="CHEBI:36208"/>
        <dbReference type="ChEBI" id="CHEBI:145989"/>
        <dbReference type="ChEBI" id="CHEBI:456216"/>
        <dbReference type="EC" id="2.7.1.71"/>
    </reaction>
</comment>
<comment type="subcellular location">
    <subcellularLocation>
        <location evidence="11">Cytoplasm</location>
    </subcellularLocation>
</comment>
<keyword evidence="11" id="KW-0963">Cytoplasm</keyword>
<dbReference type="PRINTS" id="PR01100">
    <property type="entry name" value="SHIKIMTKNASE"/>
</dbReference>
<comment type="caution">
    <text evidence="11">Lacks conserved residue(s) required for the propagation of feature annotation.</text>
</comment>
<evidence type="ECO:0000256" key="10">
    <source>
        <dbReference type="ARBA" id="ARBA00048567"/>
    </source>
</evidence>